<sequence>MKKSSGKAANLLAVNENNHEHNANPSEAAEGGALWDVFRRKDVPKIQTSSLLSGTTAEDSVLWDIFRWEDVPKIEEYLKKHHSEFRHLHCSPVQQVDGNKGILEPSIRDPFSEHDAPLGDGKNSSDSLSTQLERDDLSSMQDEEDGGKAANLLTVNENNHKHNVNPSEVGEAFGPLS</sequence>
<comment type="caution">
    <text evidence="1">The sequence shown here is derived from an EMBL/GenBank/DDBJ whole genome shotgun (WGS) entry which is preliminary data.</text>
</comment>
<evidence type="ECO:0000313" key="1">
    <source>
        <dbReference type="EMBL" id="KAI5675177.1"/>
    </source>
</evidence>
<accession>A0ACC0BRF5</accession>
<proteinExistence type="predicted"/>
<dbReference type="Proteomes" id="UP001060085">
    <property type="component" value="Linkage Group LG02"/>
</dbReference>
<keyword evidence="2" id="KW-1185">Reference proteome</keyword>
<organism evidence="1 2">
    <name type="scientific">Catharanthus roseus</name>
    <name type="common">Madagascar periwinkle</name>
    <name type="synonym">Vinca rosea</name>
    <dbReference type="NCBI Taxonomy" id="4058"/>
    <lineage>
        <taxon>Eukaryota</taxon>
        <taxon>Viridiplantae</taxon>
        <taxon>Streptophyta</taxon>
        <taxon>Embryophyta</taxon>
        <taxon>Tracheophyta</taxon>
        <taxon>Spermatophyta</taxon>
        <taxon>Magnoliopsida</taxon>
        <taxon>eudicotyledons</taxon>
        <taxon>Gunneridae</taxon>
        <taxon>Pentapetalae</taxon>
        <taxon>asterids</taxon>
        <taxon>lamiids</taxon>
        <taxon>Gentianales</taxon>
        <taxon>Apocynaceae</taxon>
        <taxon>Rauvolfioideae</taxon>
        <taxon>Vinceae</taxon>
        <taxon>Catharanthinae</taxon>
        <taxon>Catharanthus</taxon>
    </lineage>
</organism>
<protein>
    <submittedName>
        <fullName evidence="1">Uncharacterized protein</fullName>
    </submittedName>
</protein>
<dbReference type="EMBL" id="CM044702">
    <property type="protein sequence ID" value="KAI5675177.1"/>
    <property type="molecule type" value="Genomic_DNA"/>
</dbReference>
<name>A0ACC0BRF5_CATRO</name>
<evidence type="ECO:0000313" key="2">
    <source>
        <dbReference type="Proteomes" id="UP001060085"/>
    </source>
</evidence>
<gene>
    <name evidence="1" type="ORF">M9H77_06127</name>
</gene>
<reference evidence="2" key="1">
    <citation type="journal article" date="2023" name="Nat. Plants">
        <title>Single-cell RNA sequencing provides a high-resolution roadmap for understanding the multicellular compartmentation of specialized metabolism.</title>
        <authorList>
            <person name="Sun S."/>
            <person name="Shen X."/>
            <person name="Li Y."/>
            <person name="Li Y."/>
            <person name="Wang S."/>
            <person name="Li R."/>
            <person name="Zhang H."/>
            <person name="Shen G."/>
            <person name="Guo B."/>
            <person name="Wei J."/>
            <person name="Xu J."/>
            <person name="St-Pierre B."/>
            <person name="Chen S."/>
            <person name="Sun C."/>
        </authorList>
    </citation>
    <scope>NUCLEOTIDE SEQUENCE [LARGE SCALE GENOMIC DNA]</scope>
</reference>